<dbReference type="Proteomes" id="UP000473699">
    <property type="component" value="Unassembled WGS sequence"/>
</dbReference>
<name>A0A6L5YEE2_9BACT</name>
<dbReference type="NCBIfam" id="NF001911">
    <property type="entry name" value="PRK00685.1"/>
    <property type="match status" value="1"/>
</dbReference>
<feature type="domain" description="Metallo-beta-lactamase" evidence="3">
    <location>
        <begin position="9"/>
        <end position="196"/>
    </location>
</feature>
<evidence type="ECO:0000313" key="4">
    <source>
        <dbReference type="EMBL" id="MST56408.1"/>
    </source>
</evidence>
<dbReference type="Gene3D" id="3.60.15.10">
    <property type="entry name" value="Ribonuclease Z/Hydroxyacylglutathione hydrolase-like"/>
    <property type="match status" value="1"/>
</dbReference>
<dbReference type="InterPro" id="IPR036866">
    <property type="entry name" value="RibonucZ/Hydroxyglut_hydro"/>
</dbReference>
<protein>
    <recommendedName>
        <fullName evidence="2">UPF0173 metal-dependent hydrolase FYJ74_10240</fullName>
    </recommendedName>
</protein>
<dbReference type="PANTHER" id="PTHR43546:SF3">
    <property type="entry name" value="UPF0173 METAL-DEPENDENT HYDROLASE MJ1163"/>
    <property type="match status" value="1"/>
</dbReference>
<evidence type="ECO:0000259" key="3">
    <source>
        <dbReference type="SMART" id="SM00849"/>
    </source>
</evidence>
<evidence type="ECO:0000313" key="5">
    <source>
        <dbReference type="Proteomes" id="UP000473699"/>
    </source>
</evidence>
<dbReference type="InterPro" id="IPR001279">
    <property type="entry name" value="Metallo-B-lactamas"/>
</dbReference>
<keyword evidence="5" id="KW-1185">Reference proteome</keyword>
<dbReference type="RefSeq" id="WP_154529483.1">
    <property type="nucleotide sequence ID" value="NZ_VUNH01000011.1"/>
</dbReference>
<evidence type="ECO:0000256" key="2">
    <source>
        <dbReference type="HAMAP-Rule" id="MF_00457"/>
    </source>
</evidence>
<comment type="similarity">
    <text evidence="2">Belongs to the UPF0173 family.</text>
</comment>
<sequence>MATQLQFLGHASFKIQSDYSSLVIDPFFTGNPYACCTVDDFIALDAMLLTHGHFDHLRDAVAIARQTECAVICNDKVAEYLKSQGVNPETITVMKNGESRNFLFGKVTVVPAVHTSSIQADGQELPDGDPCGYVIEVDKHKVYHAGDTMLFEGMKELRPMAIDIALLPIGGTCTMNADEAARAAEMIHPREVIPMHYNTFPNITADPQAFAKKVTADVAVVVLQSSEKETL</sequence>
<evidence type="ECO:0000256" key="1">
    <source>
        <dbReference type="ARBA" id="ARBA00022801"/>
    </source>
</evidence>
<dbReference type="AlphaFoldDB" id="A0A6L5YEE2"/>
<reference evidence="4 5" key="1">
    <citation type="submission" date="2019-08" db="EMBL/GenBank/DDBJ databases">
        <title>In-depth cultivation of the pig gut microbiome towards novel bacterial diversity and tailored functional studies.</title>
        <authorList>
            <person name="Wylensek D."/>
            <person name="Hitch T.C.A."/>
            <person name="Clavel T."/>
        </authorList>
    </citation>
    <scope>NUCLEOTIDE SEQUENCE [LARGE SCALE GENOMIC DNA]</scope>
    <source>
        <strain evidence="4 5">SM-530-WT-4B</strain>
    </source>
</reference>
<organism evidence="4 5">
    <name type="scientific">Pyramidobacter porci</name>
    <dbReference type="NCBI Taxonomy" id="2605789"/>
    <lineage>
        <taxon>Bacteria</taxon>
        <taxon>Thermotogati</taxon>
        <taxon>Synergistota</taxon>
        <taxon>Synergistia</taxon>
        <taxon>Synergistales</taxon>
        <taxon>Dethiosulfovibrionaceae</taxon>
        <taxon>Pyramidobacter</taxon>
    </lineage>
</organism>
<dbReference type="PANTHER" id="PTHR43546">
    <property type="entry name" value="UPF0173 METAL-DEPENDENT HYDROLASE MJ1163-RELATED"/>
    <property type="match status" value="1"/>
</dbReference>
<dbReference type="SUPFAM" id="SSF56281">
    <property type="entry name" value="Metallo-hydrolase/oxidoreductase"/>
    <property type="match status" value="1"/>
</dbReference>
<accession>A0A6L5YEE2</accession>
<dbReference type="Pfam" id="PF12706">
    <property type="entry name" value="Lactamase_B_2"/>
    <property type="match status" value="1"/>
</dbReference>
<comment type="caution">
    <text evidence="4">The sequence shown here is derived from an EMBL/GenBank/DDBJ whole genome shotgun (WGS) entry which is preliminary data.</text>
</comment>
<dbReference type="SMART" id="SM00849">
    <property type="entry name" value="Lactamase_B"/>
    <property type="match status" value="1"/>
</dbReference>
<gene>
    <name evidence="4" type="ORF">FYJ74_10240</name>
</gene>
<dbReference type="HAMAP" id="MF_00457">
    <property type="entry name" value="UPF0173"/>
    <property type="match status" value="1"/>
</dbReference>
<keyword evidence="1 2" id="KW-0378">Hydrolase</keyword>
<dbReference type="InterPro" id="IPR050114">
    <property type="entry name" value="UPF0173_UPF0282_UlaG_hydrolase"/>
</dbReference>
<proteinExistence type="inferred from homology"/>
<dbReference type="InterPro" id="IPR022877">
    <property type="entry name" value="UPF0173"/>
</dbReference>
<dbReference type="GO" id="GO:0016787">
    <property type="term" value="F:hydrolase activity"/>
    <property type="evidence" value="ECO:0007669"/>
    <property type="project" value="UniProtKB-UniRule"/>
</dbReference>
<dbReference type="EMBL" id="VUNH01000011">
    <property type="protein sequence ID" value="MST56408.1"/>
    <property type="molecule type" value="Genomic_DNA"/>
</dbReference>